<reference evidence="2 3" key="1">
    <citation type="submission" date="2015-11" db="EMBL/GenBank/DDBJ databases">
        <title>Expanding the genomic diversity of Burkholderia species for the development of highly accurate diagnostics.</title>
        <authorList>
            <person name="Sahl J."/>
            <person name="Keim P."/>
            <person name="Wagner D."/>
        </authorList>
    </citation>
    <scope>NUCLEOTIDE SEQUENCE [LARGE SCALE GENOMIC DNA]</scope>
    <source>
        <strain evidence="2 3">MSMB1808WGS</strain>
    </source>
</reference>
<proteinExistence type="predicted"/>
<dbReference type="Proteomes" id="UP000056453">
    <property type="component" value="Unassembled WGS sequence"/>
</dbReference>
<evidence type="ECO:0008006" key="4">
    <source>
        <dbReference type="Google" id="ProtNLM"/>
    </source>
</evidence>
<dbReference type="Gene3D" id="2.60.120.380">
    <property type="match status" value="1"/>
</dbReference>
<organism evidence="2 3">
    <name type="scientific">Burkholderia ubonensis</name>
    <dbReference type="NCBI Taxonomy" id="101571"/>
    <lineage>
        <taxon>Bacteria</taxon>
        <taxon>Pseudomonadati</taxon>
        <taxon>Pseudomonadota</taxon>
        <taxon>Betaproteobacteria</taxon>
        <taxon>Burkholderiales</taxon>
        <taxon>Burkholderiaceae</taxon>
        <taxon>Burkholderia</taxon>
        <taxon>Burkholderia cepacia complex</taxon>
    </lineage>
</organism>
<sequence length="439" mass="46426">MNKLIRKTVAGAMAACLTLLPLAQAHAVAGPSACTTGGVAVGFFNGVLTSQNEATYALVHLRAQFGRQTAQGEPIRYETFYNHTNGLEDFVETFAQRLKEEDGVLDNRFELFNEAVRGNGTMLDTIGTVMPAVKNIVTGVVDAFAAFVARALTAMLANPPTMSNYTEHQGRIAALALEGKKMLFFAHSQGNLFVNQAYAYALTKVGPESVKVVHAAPASPMLNGEHTLADKDLVINALRAAGTVAGNTDSIPGYSDRRPGLNGKKDFLGHGLLEIYLNPSLTTSSRLKAEVGTALSSLVAPPAAAATGFISATMTWDGVGDADLHTFEPDGTHVFFGNRVGRSGYLDVDNTQQLGPEHYYSTCSASVLQTGTYRFMVANFSRADGRKVTLQVSSNNDGVLGTATATLGPATGTTANIQLLNVTVTQDPATGQFRASIAQ</sequence>
<evidence type="ECO:0000313" key="2">
    <source>
        <dbReference type="EMBL" id="KVP98287.1"/>
    </source>
</evidence>
<gene>
    <name evidence="2" type="ORF">WJ96_07135</name>
</gene>
<keyword evidence="1" id="KW-0732">Signal</keyword>
<dbReference type="RefSeq" id="WP_059925472.1">
    <property type="nucleotide sequence ID" value="NZ_LPBG01000047.1"/>
</dbReference>
<evidence type="ECO:0000313" key="3">
    <source>
        <dbReference type="Proteomes" id="UP000056453"/>
    </source>
</evidence>
<name>A0AAW3MUI6_9BURK</name>
<feature type="signal peptide" evidence="1">
    <location>
        <begin position="1"/>
        <end position="27"/>
    </location>
</feature>
<protein>
    <recommendedName>
        <fullName evidence="4">DUF2135 domain-containing protein</fullName>
    </recommendedName>
</protein>
<evidence type="ECO:0000256" key="1">
    <source>
        <dbReference type="SAM" id="SignalP"/>
    </source>
</evidence>
<comment type="caution">
    <text evidence="2">The sequence shown here is derived from an EMBL/GenBank/DDBJ whole genome shotgun (WGS) entry which is preliminary data.</text>
</comment>
<feature type="chain" id="PRO_5043341005" description="DUF2135 domain-containing protein" evidence="1">
    <location>
        <begin position="28"/>
        <end position="439"/>
    </location>
</feature>
<dbReference type="EMBL" id="LPBJ01000047">
    <property type="protein sequence ID" value="KVP98287.1"/>
    <property type="molecule type" value="Genomic_DNA"/>
</dbReference>
<accession>A0AAW3MUI6</accession>
<keyword evidence="3" id="KW-1185">Reference proteome</keyword>
<dbReference type="AlphaFoldDB" id="A0AAW3MUI6"/>